<dbReference type="SUPFAM" id="SSF54534">
    <property type="entry name" value="FKBP-like"/>
    <property type="match status" value="1"/>
</dbReference>
<accession>A0ABV9HSP2</accession>
<protein>
    <submittedName>
        <fullName evidence="2">FKBP-type peptidyl-prolyl cis-trans isomerase</fullName>
        <ecNumber evidence="2">5.2.1.8</ecNumber>
    </submittedName>
</protein>
<evidence type="ECO:0000256" key="1">
    <source>
        <dbReference type="SAM" id="MobiDB-lite"/>
    </source>
</evidence>
<gene>
    <name evidence="2" type="ORF">ACFO3O_03540</name>
</gene>
<dbReference type="Gene3D" id="3.10.50.40">
    <property type="match status" value="1"/>
</dbReference>
<name>A0ABV9HSP2_9FLAO</name>
<feature type="compositionally biased region" description="Acidic residues" evidence="1">
    <location>
        <begin position="286"/>
        <end position="302"/>
    </location>
</feature>
<dbReference type="InterPro" id="IPR046357">
    <property type="entry name" value="PPIase_dom_sf"/>
</dbReference>
<sequence>MMIKNYLSILIVLVLCISCGDDDRTPDAIPFRDRGEQSIDDDAFIREYLQTHFYNYEEFANPTEGFDYEIRFDTIAGENADKTPLLDQVTPLTYDRFETSNTLYILTAREGVGASPTFADSTFVTYRGANILGNVFDGAANPIWFNLPATIDGFANGIAGAKGGSGFTIAPDGTTEFNNDYGIGAVFIPSGLAYFAQPPNSSIGIYSSLVFTYSIYDSKVTDHDGDGIISILEDINGNNFFFDDVDNTDGDNQSNFNDPDDDNDGVTTRLEIVRDDEGNFVSFQDTDNDGTNDHLDDDDDGDGIPTVDEININFNTGVITYPDSDGDGTPDYLDSDS</sequence>
<dbReference type="EC" id="5.2.1.8" evidence="2"/>
<keyword evidence="2" id="KW-0413">Isomerase</keyword>
<organism evidence="2 3">
    <name type="scientific">Dokdonia ponticola</name>
    <dbReference type="NCBI Taxonomy" id="2041041"/>
    <lineage>
        <taxon>Bacteria</taxon>
        <taxon>Pseudomonadati</taxon>
        <taxon>Bacteroidota</taxon>
        <taxon>Flavobacteriia</taxon>
        <taxon>Flavobacteriales</taxon>
        <taxon>Flavobacteriaceae</taxon>
        <taxon>Dokdonia</taxon>
    </lineage>
</organism>
<dbReference type="Proteomes" id="UP001596043">
    <property type="component" value="Unassembled WGS sequence"/>
</dbReference>
<dbReference type="EMBL" id="JBHSFV010000001">
    <property type="protein sequence ID" value="MFC4632964.1"/>
    <property type="molecule type" value="Genomic_DNA"/>
</dbReference>
<evidence type="ECO:0000313" key="2">
    <source>
        <dbReference type="EMBL" id="MFC4632964.1"/>
    </source>
</evidence>
<dbReference type="GO" id="GO:0003755">
    <property type="term" value="F:peptidyl-prolyl cis-trans isomerase activity"/>
    <property type="evidence" value="ECO:0007669"/>
    <property type="project" value="UniProtKB-EC"/>
</dbReference>
<feature type="region of interest" description="Disordered" evidence="1">
    <location>
        <begin position="277"/>
        <end position="306"/>
    </location>
</feature>
<feature type="region of interest" description="Disordered" evidence="1">
    <location>
        <begin position="244"/>
        <end position="265"/>
    </location>
</feature>
<proteinExistence type="predicted"/>
<reference evidence="3" key="1">
    <citation type="journal article" date="2019" name="Int. J. Syst. Evol. Microbiol.">
        <title>The Global Catalogue of Microorganisms (GCM) 10K type strain sequencing project: providing services to taxonomists for standard genome sequencing and annotation.</title>
        <authorList>
            <consortium name="The Broad Institute Genomics Platform"/>
            <consortium name="The Broad Institute Genome Sequencing Center for Infectious Disease"/>
            <person name="Wu L."/>
            <person name="Ma J."/>
        </authorList>
    </citation>
    <scope>NUCLEOTIDE SEQUENCE [LARGE SCALE GENOMIC DNA]</scope>
    <source>
        <strain evidence="3">YJ-61-S</strain>
    </source>
</reference>
<dbReference type="RefSeq" id="WP_379977122.1">
    <property type="nucleotide sequence ID" value="NZ_JBHSFV010000001.1"/>
</dbReference>
<evidence type="ECO:0000313" key="3">
    <source>
        <dbReference type="Proteomes" id="UP001596043"/>
    </source>
</evidence>
<keyword evidence="3" id="KW-1185">Reference proteome</keyword>
<comment type="caution">
    <text evidence="2">The sequence shown here is derived from an EMBL/GenBank/DDBJ whole genome shotgun (WGS) entry which is preliminary data.</text>
</comment>